<organism evidence="2 3">
    <name type="scientific">Actinomycetospora chlora</name>
    <dbReference type="NCBI Taxonomy" id="663608"/>
    <lineage>
        <taxon>Bacteria</taxon>
        <taxon>Bacillati</taxon>
        <taxon>Actinomycetota</taxon>
        <taxon>Actinomycetes</taxon>
        <taxon>Pseudonocardiales</taxon>
        <taxon>Pseudonocardiaceae</taxon>
        <taxon>Actinomycetospora</taxon>
    </lineage>
</organism>
<dbReference type="InterPro" id="IPR045063">
    <property type="entry name" value="Dynamin_N"/>
</dbReference>
<accession>A0ABP9CDF2</accession>
<reference evidence="3" key="1">
    <citation type="journal article" date="2019" name="Int. J. Syst. Evol. Microbiol.">
        <title>The Global Catalogue of Microorganisms (GCM) 10K type strain sequencing project: providing services to taxonomists for standard genome sequencing and annotation.</title>
        <authorList>
            <consortium name="The Broad Institute Genomics Platform"/>
            <consortium name="The Broad Institute Genome Sequencing Center for Infectious Disease"/>
            <person name="Wu L."/>
            <person name="Ma J."/>
        </authorList>
    </citation>
    <scope>NUCLEOTIDE SEQUENCE [LARGE SCALE GENOMIC DNA]</scope>
    <source>
        <strain evidence="3">JCM 17979</strain>
    </source>
</reference>
<dbReference type="SUPFAM" id="SSF52540">
    <property type="entry name" value="P-loop containing nucleoside triphosphate hydrolases"/>
    <property type="match status" value="1"/>
</dbReference>
<dbReference type="Pfam" id="PF00350">
    <property type="entry name" value="Dynamin_N"/>
    <property type="match status" value="1"/>
</dbReference>
<dbReference type="EMBL" id="BAABHO010000063">
    <property type="protein sequence ID" value="GAA4808798.1"/>
    <property type="molecule type" value="Genomic_DNA"/>
</dbReference>
<evidence type="ECO:0000313" key="3">
    <source>
        <dbReference type="Proteomes" id="UP001500928"/>
    </source>
</evidence>
<dbReference type="Proteomes" id="UP001500928">
    <property type="component" value="Unassembled WGS sequence"/>
</dbReference>
<comment type="caution">
    <text evidence="2">The sequence shown here is derived from an EMBL/GenBank/DDBJ whole genome shotgun (WGS) entry which is preliminary data.</text>
</comment>
<gene>
    <name evidence="2" type="ORF">GCM10023200_53190</name>
</gene>
<protein>
    <submittedName>
        <fullName evidence="2">50S ribosome-binding GTPase</fullName>
    </submittedName>
</protein>
<name>A0ABP9CDF2_9PSEU</name>
<sequence length="496" mass="50694">MCERALRDRPGAYPATTVGPLRNAVVATCRALAPRVSLPTADAVDAVAARMLATPSLVVAGPVSSGKSTLVNALVGRRVAPTGAGECTGLTAHYVRGPADRLDVVLVDGSRRPLPLAAGGRVPAAVGDRLGVRPEDVDHLVVTLTSAALDDLTVIDTPGTGSARRPDGVAGGQHADAALVVLPSTAHPGDLDVLPGPAAHGPAGVVAVLGRADTVGPDDGHDLAVELGRRLGDRVGPVTPVIGLLAETAVTGALRTEDVGALRVLAGAEPAVLEVALLDAELFTTADLPVPVEARTRLLELLDLRGLALGLALLRADAAAGVGELCDALLAASGLATLVGRLQDEVRARADLHAATAGVRDLAALAEARTRAEARDGTGAGEGTRVADAAAALARRDAFTERALLAARARLWAGSLGLPVELLEEVDHLAAAAPPDVRMGRPGAGPVELAGHAARRAAWWRAYGTWGSPRRIADLAHVVHRTYVRLWRELTAGRAA</sequence>
<evidence type="ECO:0000259" key="1">
    <source>
        <dbReference type="Pfam" id="PF00350"/>
    </source>
</evidence>
<keyword evidence="3" id="KW-1185">Reference proteome</keyword>
<feature type="domain" description="Dynamin N-terminal" evidence="1">
    <location>
        <begin position="57"/>
        <end position="164"/>
    </location>
</feature>
<dbReference type="Gene3D" id="3.40.50.300">
    <property type="entry name" value="P-loop containing nucleotide triphosphate hydrolases"/>
    <property type="match status" value="1"/>
</dbReference>
<evidence type="ECO:0000313" key="2">
    <source>
        <dbReference type="EMBL" id="GAA4808798.1"/>
    </source>
</evidence>
<proteinExistence type="predicted"/>
<dbReference type="InterPro" id="IPR027417">
    <property type="entry name" value="P-loop_NTPase"/>
</dbReference>